<evidence type="ECO:0000313" key="2">
    <source>
        <dbReference type="Proteomes" id="UP000318741"/>
    </source>
</evidence>
<dbReference type="KEGG" id="acaf:CA12_17760"/>
<dbReference type="RefSeq" id="WP_145358595.1">
    <property type="nucleotide sequence ID" value="NZ_CP036265.1"/>
</dbReference>
<dbReference type="OrthoDB" id="249888at2"/>
<keyword evidence="2" id="KW-1185">Reference proteome</keyword>
<protein>
    <recommendedName>
        <fullName evidence="3">Universal stress protein family protein</fullName>
    </recommendedName>
</protein>
<dbReference type="EMBL" id="CP036265">
    <property type="protein sequence ID" value="QDT15686.1"/>
    <property type="molecule type" value="Genomic_DNA"/>
</dbReference>
<name>A0A517P8J0_9PLAN</name>
<dbReference type="Proteomes" id="UP000318741">
    <property type="component" value="Chromosome"/>
</dbReference>
<reference evidence="1 2" key="1">
    <citation type="submission" date="2019-02" db="EMBL/GenBank/DDBJ databases">
        <title>Deep-cultivation of Planctomycetes and their phenomic and genomic characterization uncovers novel biology.</title>
        <authorList>
            <person name="Wiegand S."/>
            <person name="Jogler M."/>
            <person name="Boedeker C."/>
            <person name="Pinto D."/>
            <person name="Vollmers J."/>
            <person name="Rivas-Marin E."/>
            <person name="Kohn T."/>
            <person name="Peeters S.H."/>
            <person name="Heuer A."/>
            <person name="Rast P."/>
            <person name="Oberbeckmann S."/>
            <person name="Bunk B."/>
            <person name="Jeske O."/>
            <person name="Meyerdierks A."/>
            <person name="Storesund J.E."/>
            <person name="Kallscheuer N."/>
            <person name="Luecker S."/>
            <person name="Lage O.M."/>
            <person name="Pohl T."/>
            <person name="Merkel B.J."/>
            <person name="Hornburger P."/>
            <person name="Mueller R.-W."/>
            <person name="Bruemmer F."/>
            <person name="Labrenz M."/>
            <person name="Spormann A.M."/>
            <person name="Op den Camp H."/>
            <person name="Overmann J."/>
            <person name="Amann R."/>
            <person name="Jetten M.S.M."/>
            <person name="Mascher T."/>
            <person name="Medema M.H."/>
            <person name="Devos D.P."/>
            <person name="Kaster A.-K."/>
            <person name="Ovreas L."/>
            <person name="Rohde M."/>
            <person name="Galperin M.Y."/>
            <person name="Jogler C."/>
        </authorList>
    </citation>
    <scope>NUCLEOTIDE SEQUENCE [LARGE SCALE GENOMIC DNA]</scope>
    <source>
        <strain evidence="1 2">CA12</strain>
    </source>
</reference>
<gene>
    <name evidence="1" type="ORF">CA12_17760</name>
</gene>
<organism evidence="1 2">
    <name type="scientific">Alienimonas californiensis</name>
    <dbReference type="NCBI Taxonomy" id="2527989"/>
    <lineage>
        <taxon>Bacteria</taxon>
        <taxon>Pseudomonadati</taxon>
        <taxon>Planctomycetota</taxon>
        <taxon>Planctomycetia</taxon>
        <taxon>Planctomycetales</taxon>
        <taxon>Planctomycetaceae</taxon>
        <taxon>Alienimonas</taxon>
    </lineage>
</organism>
<proteinExistence type="predicted"/>
<sequence length="331" mass="35403">MSSFDPSESTVGQSLDRGIDLFRRAHVGDAAPVRPTSPRRVLLVLDGSGQDACSAPLAAYLKARFGCDLYVADARESDRSEAKAVEVATQLHAKALPRTEGESYEQILAAVARADCDLAIVPCPFGREPESVGPHSAGLTTDMLLAQSPVPLLVVRWPFPVKPYFEDNPEQGSGEFPAAGGASPFAKLVVMVVGENDAARPAAEWAAGLIAPGGNLNLELLLEEEFYQNVRAALMELDPDGDVSHERLTRALRKEYGNLHAGLAKAAEAGGFGYELQTRREESAPNITAGPGDRLVVLPLERGDHQSEGHVADTLRRTANPLLVVPTAVRR</sequence>
<dbReference type="SUPFAM" id="SSF52402">
    <property type="entry name" value="Adenine nucleotide alpha hydrolases-like"/>
    <property type="match status" value="1"/>
</dbReference>
<accession>A0A517P8J0</accession>
<dbReference type="Gene3D" id="3.40.50.12370">
    <property type="match status" value="1"/>
</dbReference>
<evidence type="ECO:0008006" key="3">
    <source>
        <dbReference type="Google" id="ProtNLM"/>
    </source>
</evidence>
<evidence type="ECO:0000313" key="1">
    <source>
        <dbReference type="EMBL" id="QDT15686.1"/>
    </source>
</evidence>
<dbReference type="AlphaFoldDB" id="A0A517P8J0"/>